<evidence type="ECO:0000256" key="1">
    <source>
        <dbReference type="SAM" id="MobiDB-lite"/>
    </source>
</evidence>
<feature type="region of interest" description="Disordered" evidence="1">
    <location>
        <begin position="44"/>
        <end position="78"/>
    </location>
</feature>
<protein>
    <submittedName>
        <fullName evidence="2">Uncharacterized protein</fullName>
    </submittedName>
</protein>
<evidence type="ECO:0000313" key="2">
    <source>
        <dbReference type="EMBL" id="KAH6669631.1"/>
    </source>
</evidence>
<dbReference type="Proteomes" id="UP000770015">
    <property type="component" value="Unassembled WGS sequence"/>
</dbReference>
<reference evidence="2" key="1">
    <citation type="journal article" date="2021" name="Nat. Commun.">
        <title>Genetic determinants of endophytism in the Arabidopsis root mycobiome.</title>
        <authorList>
            <person name="Mesny F."/>
            <person name="Miyauchi S."/>
            <person name="Thiergart T."/>
            <person name="Pickel B."/>
            <person name="Atanasova L."/>
            <person name="Karlsson M."/>
            <person name="Huettel B."/>
            <person name="Barry K.W."/>
            <person name="Haridas S."/>
            <person name="Chen C."/>
            <person name="Bauer D."/>
            <person name="Andreopoulos W."/>
            <person name="Pangilinan J."/>
            <person name="LaButti K."/>
            <person name="Riley R."/>
            <person name="Lipzen A."/>
            <person name="Clum A."/>
            <person name="Drula E."/>
            <person name="Henrissat B."/>
            <person name="Kohler A."/>
            <person name="Grigoriev I.V."/>
            <person name="Martin F.M."/>
            <person name="Hacquard S."/>
        </authorList>
    </citation>
    <scope>NUCLEOTIDE SEQUENCE</scope>
    <source>
        <strain evidence="2">MPI-SDFR-AT-0117</strain>
    </source>
</reference>
<dbReference type="AlphaFoldDB" id="A0A9P8V2H0"/>
<accession>A0A9P8V2H0</accession>
<keyword evidence="3" id="KW-1185">Reference proteome</keyword>
<gene>
    <name evidence="2" type="ORF">F5X68DRAFT_50278</name>
</gene>
<name>A0A9P8V2H0_9PEZI</name>
<dbReference type="EMBL" id="JAGSXJ010000031">
    <property type="protein sequence ID" value="KAH6669631.1"/>
    <property type="molecule type" value="Genomic_DNA"/>
</dbReference>
<organism evidence="2 3">
    <name type="scientific">Plectosphaerella plurivora</name>
    <dbReference type="NCBI Taxonomy" id="936078"/>
    <lineage>
        <taxon>Eukaryota</taxon>
        <taxon>Fungi</taxon>
        <taxon>Dikarya</taxon>
        <taxon>Ascomycota</taxon>
        <taxon>Pezizomycotina</taxon>
        <taxon>Sordariomycetes</taxon>
        <taxon>Hypocreomycetidae</taxon>
        <taxon>Glomerellales</taxon>
        <taxon>Plectosphaerellaceae</taxon>
        <taxon>Plectosphaerella</taxon>
    </lineage>
</organism>
<proteinExistence type="predicted"/>
<evidence type="ECO:0000313" key="3">
    <source>
        <dbReference type="Proteomes" id="UP000770015"/>
    </source>
</evidence>
<comment type="caution">
    <text evidence="2">The sequence shown here is derived from an EMBL/GenBank/DDBJ whole genome shotgun (WGS) entry which is preliminary data.</text>
</comment>
<sequence length="318" mass="34983">MHLRGANTPVTRVSPWPWASDACASLSPHPAALQSWCPMRAAGGRGGRTGMFPSRAGTPAAGGQRPHRDPAGPTSFRFKEHPSRRCMFSQLRQASPIGWDYDIRLAGTYQGFREQASRHCRFPPEQPSPIEQRATWLQGFTEEARRHCMPTLQQSDPIGQLMPEALGILRRSKSILHIHTAAGPMSTLQHPPSDMAKTCAQYDELHGKLLLHVHTAEGSIVLLQYAPGNMARTPVRPDELHGLTPKSTIHDHSAEEPIGRPCGLPSIERHTLPARQPSGILQRPRHCMLPLRQGTLHMYALPDLIQSQPPPTGPPATA</sequence>